<dbReference type="Gene3D" id="3.50.50.60">
    <property type="entry name" value="FAD/NAD(P)-binding domain"/>
    <property type="match status" value="1"/>
</dbReference>
<dbReference type="Proteomes" id="UP000247409">
    <property type="component" value="Unassembled WGS sequence"/>
</dbReference>
<dbReference type="PANTHER" id="PTHR48467:SF1">
    <property type="entry name" value="GLUTAMATE SYNTHASE 1 [NADH], CHLOROPLASTIC-LIKE"/>
    <property type="match status" value="1"/>
</dbReference>
<reference evidence="7 8" key="1">
    <citation type="journal article" date="2018" name="Mol. Biol. Evol.">
        <title>Analysis of the draft genome of the red seaweed Gracilariopsis chorda provides insights into genome size evolution in Rhodophyta.</title>
        <authorList>
            <person name="Lee J."/>
            <person name="Yang E.C."/>
            <person name="Graf L."/>
            <person name="Yang J.H."/>
            <person name="Qiu H."/>
            <person name="Zel Zion U."/>
            <person name="Chan C.X."/>
            <person name="Stephens T.G."/>
            <person name="Weber A.P.M."/>
            <person name="Boo G.H."/>
            <person name="Boo S.M."/>
            <person name="Kim K.M."/>
            <person name="Shin Y."/>
            <person name="Jung M."/>
            <person name="Lee S.J."/>
            <person name="Yim H.S."/>
            <person name="Lee J.H."/>
            <person name="Bhattacharya D."/>
            <person name="Yoon H.S."/>
        </authorList>
    </citation>
    <scope>NUCLEOTIDE SEQUENCE [LARGE SCALE GENOMIC DNA]</scope>
    <source>
        <strain evidence="7 8">SKKU-2015</strain>
        <tissue evidence="7">Whole body</tissue>
    </source>
</reference>
<evidence type="ECO:0000256" key="5">
    <source>
        <dbReference type="ARBA" id="ARBA00023002"/>
    </source>
</evidence>
<dbReference type="PANTHER" id="PTHR48467">
    <property type="entry name" value="GLUTAMATE SYNTHASE 1 [NADH], CHLOROPLASTIC-LIKE"/>
    <property type="match status" value="1"/>
</dbReference>
<keyword evidence="2" id="KW-0285">Flavoprotein</keyword>
<keyword evidence="4" id="KW-0521">NADP</keyword>
<name>A0A2V3IK29_9FLOR</name>
<dbReference type="InterPro" id="IPR023753">
    <property type="entry name" value="FAD/NAD-binding_dom"/>
</dbReference>
<protein>
    <submittedName>
        <fullName evidence="7">NADPH:adrenodoxin oxidoreductase, mitochondrial</fullName>
    </submittedName>
</protein>
<dbReference type="EMBL" id="NBIV01000163">
    <property type="protein sequence ID" value="PXF42454.1"/>
    <property type="molecule type" value="Genomic_DNA"/>
</dbReference>
<dbReference type="OrthoDB" id="333024at2759"/>
<keyword evidence="3" id="KW-0274">FAD</keyword>
<sequence length="461" mass="50668">MRIAVVGAGPAGFYATQSLLKRFPDCTVDLIERLPVPFGLVRYGVAPDHPATKKVINTFSAFVNSNRSRINFYGNVAVGDDQPLKPSHLKDFYNLTIYATGAAHPRTLPGVHIPSRFVYGAQDFAFWANGHPDIHSTSAQGKLSERIERDVKGTENVAVIGVGNVAIDIARLLLRPVDDLRSTDISPSVLELLSESPIKSVSLFGRKSPSGAAWTTAALREVVTKIPGIITTCDHGLLRKDMEMSQLSRSKKSMLKVLSEKTVDLNSAELHHHEHQGSRILRLEFLKTPIAFSENVESVNLRLQCSQPAKDMVGEHLNPATKSCEVRDTIESVCGVVFLSLGYVGGQGSGYRVGWANGKGAGIIGDNKWDAETVISSLSIPDTMNAVGISHWLSSTGHRFVSWEGWECIDAVEKKRGSEYGRKDERVKLESVEEMLQVAERQAQNMNGFNQQFRTHCESRS</sequence>
<dbReference type="InterPro" id="IPR055275">
    <property type="entry name" value="Ferredox_Rdtase"/>
</dbReference>
<evidence type="ECO:0000313" key="7">
    <source>
        <dbReference type="EMBL" id="PXF42454.1"/>
    </source>
</evidence>
<feature type="domain" description="FAD/NAD(P)-binding" evidence="6">
    <location>
        <begin position="1"/>
        <end position="173"/>
    </location>
</feature>
<dbReference type="GO" id="GO:0016491">
    <property type="term" value="F:oxidoreductase activity"/>
    <property type="evidence" value="ECO:0007669"/>
    <property type="project" value="UniProtKB-KW"/>
</dbReference>
<organism evidence="7 8">
    <name type="scientific">Gracilariopsis chorda</name>
    <dbReference type="NCBI Taxonomy" id="448386"/>
    <lineage>
        <taxon>Eukaryota</taxon>
        <taxon>Rhodophyta</taxon>
        <taxon>Florideophyceae</taxon>
        <taxon>Rhodymeniophycidae</taxon>
        <taxon>Gracilariales</taxon>
        <taxon>Gracilariaceae</taxon>
        <taxon>Gracilariopsis</taxon>
    </lineage>
</organism>
<comment type="caution">
    <text evidence="7">The sequence shown here is derived from an EMBL/GenBank/DDBJ whole genome shotgun (WGS) entry which is preliminary data.</text>
</comment>
<dbReference type="PRINTS" id="PR00419">
    <property type="entry name" value="ADXRDTASE"/>
</dbReference>
<evidence type="ECO:0000256" key="4">
    <source>
        <dbReference type="ARBA" id="ARBA00022857"/>
    </source>
</evidence>
<proteinExistence type="predicted"/>
<dbReference type="AlphaFoldDB" id="A0A2V3IK29"/>
<dbReference type="SUPFAM" id="SSF51971">
    <property type="entry name" value="Nucleotide-binding domain"/>
    <property type="match status" value="1"/>
</dbReference>
<evidence type="ECO:0000256" key="1">
    <source>
        <dbReference type="ARBA" id="ARBA00001974"/>
    </source>
</evidence>
<accession>A0A2V3IK29</accession>
<dbReference type="InterPro" id="IPR036188">
    <property type="entry name" value="FAD/NAD-bd_sf"/>
</dbReference>
<keyword evidence="5" id="KW-0560">Oxidoreductase</keyword>
<keyword evidence="8" id="KW-1185">Reference proteome</keyword>
<evidence type="ECO:0000256" key="2">
    <source>
        <dbReference type="ARBA" id="ARBA00022630"/>
    </source>
</evidence>
<evidence type="ECO:0000256" key="3">
    <source>
        <dbReference type="ARBA" id="ARBA00022827"/>
    </source>
</evidence>
<dbReference type="Pfam" id="PF07992">
    <property type="entry name" value="Pyr_redox_2"/>
    <property type="match status" value="1"/>
</dbReference>
<evidence type="ECO:0000259" key="6">
    <source>
        <dbReference type="Pfam" id="PF07992"/>
    </source>
</evidence>
<evidence type="ECO:0000313" key="8">
    <source>
        <dbReference type="Proteomes" id="UP000247409"/>
    </source>
</evidence>
<dbReference type="STRING" id="448386.A0A2V3IK29"/>
<comment type="cofactor">
    <cofactor evidence="1">
        <name>FAD</name>
        <dbReference type="ChEBI" id="CHEBI:57692"/>
    </cofactor>
</comment>
<gene>
    <name evidence="7" type="ORF">BWQ96_07832</name>
</gene>